<comment type="similarity">
    <text evidence="2">Belongs to the Toll-like receptor family.</text>
</comment>
<dbReference type="PROSITE" id="PS51450">
    <property type="entry name" value="LRR"/>
    <property type="match status" value="3"/>
</dbReference>
<dbReference type="Gene3D" id="3.80.10.10">
    <property type="entry name" value="Ribonuclease Inhibitor"/>
    <property type="match status" value="3"/>
</dbReference>
<evidence type="ECO:0000256" key="10">
    <source>
        <dbReference type="ARBA" id="ARBA00023170"/>
    </source>
</evidence>
<gene>
    <name evidence="12" type="ORF">OFUS_LOCUS5664</name>
</gene>
<evidence type="ECO:0000256" key="3">
    <source>
        <dbReference type="ARBA" id="ARBA00022614"/>
    </source>
</evidence>
<keyword evidence="7" id="KW-1133">Transmembrane helix</keyword>
<evidence type="ECO:0000256" key="9">
    <source>
        <dbReference type="ARBA" id="ARBA00023136"/>
    </source>
</evidence>
<evidence type="ECO:0000313" key="13">
    <source>
        <dbReference type="Proteomes" id="UP000749559"/>
    </source>
</evidence>
<dbReference type="InterPro" id="IPR025875">
    <property type="entry name" value="Leu-rich_rpt_4"/>
</dbReference>
<reference evidence="12" key="1">
    <citation type="submission" date="2022-03" db="EMBL/GenBank/DDBJ databases">
        <authorList>
            <person name="Martin C."/>
        </authorList>
    </citation>
    <scope>NUCLEOTIDE SEQUENCE</scope>
</reference>
<dbReference type="PANTHER" id="PTHR24365:SF530">
    <property type="entry name" value="MSTPROX-RELATED"/>
    <property type="match status" value="1"/>
</dbReference>
<evidence type="ECO:0000256" key="4">
    <source>
        <dbReference type="ARBA" id="ARBA00022692"/>
    </source>
</evidence>
<keyword evidence="9" id="KW-0472">Membrane</keyword>
<dbReference type="InterPro" id="IPR017241">
    <property type="entry name" value="Toll-like_receptor"/>
</dbReference>
<dbReference type="SMART" id="SM00369">
    <property type="entry name" value="LRR_TYP"/>
    <property type="match status" value="5"/>
</dbReference>
<dbReference type="GO" id="GO:0005886">
    <property type="term" value="C:plasma membrane"/>
    <property type="evidence" value="ECO:0007669"/>
    <property type="project" value="TreeGrafter"/>
</dbReference>
<protein>
    <submittedName>
        <fullName evidence="12">Uncharacterized protein</fullName>
    </submittedName>
</protein>
<dbReference type="PROSITE" id="PS50104">
    <property type="entry name" value="TIR"/>
    <property type="match status" value="1"/>
</dbReference>
<keyword evidence="6" id="KW-0677">Repeat</keyword>
<dbReference type="SMART" id="SM00013">
    <property type="entry name" value="LRRNT"/>
    <property type="match status" value="1"/>
</dbReference>
<dbReference type="SUPFAM" id="SSF52058">
    <property type="entry name" value="L domain-like"/>
    <property type="match status" value="1"/>
</dbReference>
<dbReference type="PANTHER" id="PTHR24365">
    <property type="entry name" value="TOLL-LIKE RECEPTOR"/>
    <property type="match status" value="1"/>
</dbReference>
<dbReference type="OrthoDB" id="676979at2759"/>
<dbReference type="Proteomes" id="UP000749559">
    <property type="component" value="Unassembled WGS sequence"/>
</dbReference>
<dbReference type="GO" id="GO:0004888">
    <property type="term" value="F:transmembrane signaling receptor activity"/>
    <property type="evidence" value="ECO:0007669"/>
    <property type="project" value="InterPro"/>
</dbReference>
<dbReference type="SMART" id="SM00255">
    <property type="entry name" value="TIR"/>
    <property type="match status" value="1"/>
</dbReference>
<evidence type="ECO:0000256" key="2">
    <source>
        <dbReference type="ARBA" id="ARBA00009634"/>
    </source>
</evidence>
<dbReference type="GO" id="GO:0006955">
    <property type="term" value="P:immune response"/>
    <property type="evidence" value="ECO:0007669"/>
    <property type="project" value="InterPro"/>
</dbReference>
<keyword evidence="3" id="KW-0433">Leucine-rich repeat</keyword>
<keyword evidence="10" id="KW-0675">Receptor</keyword>
<comment type="subcellular location">
    <subcellularLocation>
        <location evidence="1">Membrane</location>
        <topology evidence="1">Single-pass type I membrane protein</topology>
    </subcellularLocation>
</comment>
<dbReference type="GO" id="GO:0002224">
    <property type="term" value="P:toll-like receptor signaling pathway"/>
    <property type="evidence" value="ECO:0007669"/>
    <property type="project" value="InterPro"/>
</dbReference>
<evidence type="ECO:0000256" key="11">
    <source>
        <dbReference type="ARBA" id="ARBA00023180"/>
    </source>
</evidence>
<dbReference type="InterPro" id="IPR000372">
    <property type="entry name" value="LRRNT"/>
</dbReference>
<dbReference type="InterPro" id="IPR003591">
    <property type="entry name" value="Leu-rich_rpt_typical-subtyp"/>
</dbReference>
<name>A0A8J1YA44_OWEFU</name>
<keyword evidence="5" id="KW-0732">Signal</keyword>
<dbReference type="Pfam" id="PF13855">
    <property type="entry name" value="LRR_8"/>
    <property type="match status" value="2"/>
</dbReference>
<comment type="caution">
    <text evidence="12">The sequence shown here is derived from an EMBL/GenBank/DDBJ whole genome shotgun (WGS) entry which is preliminary data.</text>
</comment>
<dbReference type="EMBL" id="CAIIXF020000003">
    <property type="protein sequence ID" value="CAH1778802.1"/>
    <property type="molecule type" value="Genomic_DNA"/>
</dbReference>
<evidence type="ECO:0000256" key="8">
    <source>
        <dbReference type="ARBA" id="ARBA00023027"/>
    </source>
</evidence>
<dbReference type="PIRSF" id="PIRSF037595">
    <property type="entry name" value="Toll-like_receptor"/>
    <property type="match status" value="1"/>
</dbReference>
<evidence type="ECO:0000313" key="12">
    <source>
        <dbReference type="EMBL" id="CAH1778802.1"/>
    </source>
</evidence>
<evidence type="ECO:0000256" key="6">
    <source>
        <dbReference type="ARBA" id="ARBA00022737"/>
    </source>
</evidence>
<dbReference type="Pfam" id="PF13676">
    <property type="entry name" value="TIR_2"/>
    <property type="match status" value="1"/>
</dbReference>
<sequence>MMERMTLMLFFLAVGFMNVKGWVAESGNMELYEVQYNETSANTEIRNQQCQECNCTLQIADCSNRNIDSLPLDLPENITMLNLSRNRIRKLPDYFLGRYYKNLQTLDIQYNSPALHLHENVFEGLDKLQKLYIGKDAMVHPLVFKPLRNIQIIEVYGNRRSTSPILRDAWLDAFKGLQNSTIEKITYEHISSIPFILREKSFTYLKNCQLKELYLSDNKISAIETGFLNYLPKLEILDLTKNMIGAFIPFSDVIQLFKMIHLRVIRLGYSNRRVFKDLDHPRIHNCVDTEWPLPIGLEELDLKWTSLDNQPASVPCEFKFQRENKLKVLNAAYTNAVIYFGGPLKGLVNLQHFIYNNNDCKIEPEFFTCANGYFESLQVLNLAYNRVQLFKPSSNFSLFENCSKLLHLDLSYNNLADIPYDILKDVPSAEIVDLSGNKLVNFNIHLTTQISLKLLNISNNNLHGLNEPARYYIAAANERSNGKFTVDLNGNPLICDCDSIPFINWIRNHIDIIYQGSHLECHYINGSQIKFTHLDVSYMKIECWKSVIIASGTSVGFVLLIVGIVIYGYKRRYKIIYIALHLRALLRRKELLDINFDFDAFISYSSLDKTWAINKIYRQLAGQYGYNICVDDRNFRPGSYLSDIIVESISKSNKIILVISQNFLRSGWCKFEMNLARGELATRGRDCLILILKEPEELLPQELITPTLRSLLDTRVYLVWSEEEDRKLLFWRKLQDALGEPRFRGEDNNRFLYMNNDGDEEILRDLL</sequence>
<dbReference type="InterPro" id="IPR032675">
    <property type="entry name" value="LRR_dom_sf"/>
</dbReference>
<evidence type="ECO:0000256" key="1">
    <source>
        <dbReference type="ARBA" id="ARBA00004479"/>
    </source>
</evidence>
<evidence type="ECO:0000256" key="7">
    <source>
        <dbReference type="ARBA" id="ARBA00022989"/>
    </source>
</evidence>
<keyword evidence="11" id="KW-0325">Glycoprotein</keyword>
<dbReference type="Gene3D" id="3.40.50.10140">
    <property type="entry name" value="Toll/interleukin-1 receptor homology (TIR) domain"/>
    <property type="match status" value="1"/>
</dbReference>
<dbReference type="SUPFAM" id="SSF52200">
    <property type="entry name" value="Toll/Interleukin receptor TIR domain"/>
    <property type="match status" value="1"/>
</dbReference>
<keyword evidence="13" id="KW-1185">Reference proteome</keyword>
<dbReference type="Pfam" id="PF12799">
    <property type="entry name" value="LRR_4"/>
    <property type="match status" value="1"/>
</dbReference>
<dbReference type="AlphaFoldDB" id="A0A8J1YA44"/>
<keyword evidence="4" id="KW-0812">Transmembrane</keyword>
<dbReference type="InterPro" id="IPR001611">
    <property type="entry name" value="Leu-rich_rpt"/>
</dbReference>
<accession>A0A8J1YA44</accession>
<dbReference type="InterPro" id="IPR035897">
    <property type="entry name" value="Toll_tir_struct_dom_sf"/>
</dbReference>
<proteinExistence type="inferred from homology"/>
<keyword evidence="8" id="KW-0520">NAD</keyword>
<organism evidence="12 13">
    <name type="scientific">Owenia fusiformis</name>
    <name type="common">Polychaete worm</name>
    <dbReference type="NCBI Taxonomy" id="6347"/>
    <lineage>
        <taxon>Eukaryota</taxon>
        <taxon>Metazoa</taxon>
        <taxon>Spiralia</taxon>
        <taxon>Lophotrochozoa</taxon>
        <taxon>Annelida</taxon>
        <taxon>Polychaeta</taxon>
        <taxon>Sedentaria</taxon>
        <taxon>Canalipalpata</taxon>
        <taxon>Sabellida</taxon>
        <taxon>Oweniida</taxon>
        <taxon>Oweniidae</taxon>
        <taxon>Owenia</taxon>
    </lineage>
</organism>
<evidence type="ECO:0000256" key="5">
    <source>
        <dbReference type="ARBA" id="ARBA00022729"/>
    </source>
</evidence>
<dbReference type="InterPro" id="IPR000157">
    <property type="entry name" value="TIR_dom"/>
</dbReference>